<dbReference type="EMBL" id="CP124755">
    <property type="protein sequence ID" value="WGZ89383.1"/>
    <property type="molecule type" value="Genomic_DNA"/>
</dbReference>
<keyword evidence="1" id="KW-0472">Membrane</keyword>
<evidence type="ECO:0000256" key="1">
    <source>
        <dbReference type="SAM" id="Phobius"/>
    </source>
</evidence>
<proteinExistence type="predicted"/>
<organism evidence="2">
    <name type="scientific">Candidatus Thiocaldithrix dubininis</name>
    <dbReference type="NCBI Taxonomy" id="3080823"/>
    <lineage>
        <taxon>Bacteria</taxon>
        <taxon>Pseudomonadati</taxon>
        <taxon>Pseudomonadota</taxon>
        <taxon>Gammaproteobacteria</taxon>
        <taxon>Thiotrichales</taxon>
        <taxon>Thiotrichaceae</taxon>
        <taxon>Candidatus Thiocaldithrix</taxon>
    </lineage>
</organism>
<keyword evidence="1" id="KW-0812">Transmembrane</keyword>
<feature type="transmembrane region" description="Helical" evidence="1">
    <location>
        <begin position="57"/>
        <end position="79"/>
    </location>
</feature>
<evidence type="ECO:0000313" key="2">
    <source>
        <dbReference type="EMBL" id="WGZ89383.1"/>
    </source>
</evidence>
<sequence length="113" mass="13457">MRIIEGDNLGSEVTFLPSESLLQIHARLMVVKSYKLPQDMHAISLLEKHYYHSFEQWLIMIIAGLTIIGLLIAIPMYWWGKKLNFKMRFEPKRDEPFIVLGDKYDWKRMQVFV</sequence>
<dbReference type="AlphaFoldDB" id="A0AA95H486"/>
<reference evidence="2" key="2">
    <citation type="submission" date="2023-04" db="EMBL/GenBank/DDBJ databases">
        <authorList>
            <person name="Beletskiy A.V."/>
            <person name="Mardanov A.V."/>
            <person name="Ravin N.V."/>
        </authorList>
    </citation>
    <scope>NUCLEOTIDE SEQUENCE</scope>
    <source>
        <strain evidence="2">GKL-01</strain>
    </source>
</reference>
<gene>
    <name evidence="2" type="ORF">QJT80_07630</name>
</gene>
<dbReference type="Proteomes" id="UP001300672">
    <property type="component" value="Chromosome"/>
</dbReference>
<dbReference type="KEGG" id="tdu:QJT80_07630"/>
<name>A0AA95H486_9GAMM</name>
<reference evidence="2" key="1">
    <citation type="journal article" date="2023" name="Int. J. Mol. Sci.">
        <title>Metagenomics Revealed a New Genus 'Candidatus Thiocaldithrix dubininis' gen. nov., sp. nov. and a New Species 'Candidatus Thiothrix putei' sp. nov. in the Family Thiotrichaceae, Some Members of Which Have Traits of Both Na+- and H+-Motive Energetics.</title>
        <authorList>
            <person name="Ravin N.V."/>
            <person name="Muntyan M.S."/>
            <person name="Smolyakov D.D."/>
            <person name="Rudenko T.S."/>
            <person name="Beletsky A.V."/>
            <person name="Mardanov A.V."/>
            <person name="Grabovich M.Y."/>
        </authorList>
    </citation>
    <scope>NUCLEOTIDE SEQUENCE</scope>
    <source>
        <strain evidence="2">GKL-01</strain>
    </source>
</reference>
<protein>
    <submittedName>
        <fullName evidence="2">Uncharacterized protein</fullName>
    </submittedName>
</protein>
<keyword evidence="1" id="KW-1133">Transmembrane helix</keyword>
<accession>A0AA95H486</accession>